<dbReference type="EMBL" id="HBGT01010076">
    <property type="protein sequence ID" value="CAD9403096.1"/>
    <property type="molecule type" value="Transcribed_RNA"/>
</dbReference>
<evidence type="ECO:0000313" key="3">
    <source>
        <dbReference type="EMBL" id="CAD9403096.1"/>
    </source>
</evidence>
<protein>
    <submittedName>
        <fullName evidence="3">Uncharacterized protein</fullName>
    </submittedName>
</protein>
<evidence type="ECO:0000256" key="2">
    <source>
        <dbReference type="SAM" id="SignalP"/>
    </source>
</evidence>
<dbReference type="AlphaFoldDB" id="A0A7S2BQ38"/>
<name>A0A7S2BQ38_9STRA</name>
<proteinExistence type="predicted"/>
<keyword evidence="2" id="KW-0732">Signal</keyword>
<feature type="signal peptide" evidence="2">
    <location>
        <begin position="1"/>
        <end position="23"/>
    </location>
</feature>
<reference evidence="3" key="1">
    <citation type="submission" date="2021-01" db="EMBL/GenBank/DDBJ databases">
        <authorList>
            <person name="Corre E."/>
            <person name="Pelletier E."/>
            <person name="Niang G."/>
            <person name="Scheremetjew M."/>
            <person name="Finn R."/>
            <person name="Kale V."/>
            <person name="Holt S."/>
            <person name="Cochrane G."/>
            <person name="Meng A."/>
            <person name="Brown T."/>
            <person name="Cohen L."/>
        </authorList>
    </citation>
    <scope>NUCLEOTIDE SEQUENCE</scope>
    <source>
        <strain evidence="3">RCC1693</strain>
    </source>
</reference>
<accession>A0A7S2BQ38</accession>
<organism evidence="3">
    <name type="scientific">Florenciella parvula</name>
    <dbReference type="NCBI Taxonomy" id="236787"/>
    <lineage>
        <taxon>Eukaryota</taxon>
        <taxon>Sar</taxon>
        <taxon>Stramenopiles</taxon>
        <taxon>Ochrophyta</taxon>
        <taxon>Dictyochophyceae</taxon>
        <taxon>Florenciellales</taxon>
        <taxon>Florenciella</taxon>
    </lineage>
</organism>
<feature type="region of interest" description="Disordered" evidence="1">
    <location>
        <begin position="29"/>
        <end position="48"/>
    </location>
</feature>
<feature type="chain" id="PRO_5030548792" evidence="2">
    <location>
        <begin position="24"/>
        <end position="205"/>
    </location>
</feature>
<gene>
    <name evidence="3" type="ORF">FPAR1323_LOCUS5473</name>
</gene>
<sequence>MSMSRVLLVLAAAGCCLLKDAEAFALSRTTRSRSSSALHSQRPDGFDDAIENELDAMFGNSNGGFEEERRFAGGRDPMGGRSPMGQRPRDDGIRGPGGESMDELDAMFGGPSNGPPDAAAFSDPRRRQGRSPFGNQPPPPPANDYDDDLPNLDEMFDSGVEYKTRDDGSVVPAAFSAGNTGLSLKESMHPELYAQLFPNGEPGEQ</sequence>
<feature type="region of interest" description="Disordered" evidence="1">
    <location>
        <begin position="56"/>
        <end position="154"/>
    </location>
</feature>
<evidence type="ECO:0000256" key="1">
    <source>
        <dbReference type="SAM" id="MobiDB-lite"/>
    </source>
</evidence>
<feature type="compositionally biased region" description="Acidic residues" evidence="1">
    <location>
        <begin position="144"/>
        <end position="154"/>
    </location>
</feature>